<proteinExistence type="predicted"/>
<organism evidence="2 3">
    <name type="scientific">Coptis chinensis</name>
    <dbReference type="NCBI Taxonomy" id="261450"/>
    <lineage>
        <taxon>Eukaryota</taxon>
        <taxon>Viridiplantae</taxon>
        <taxon>Streptophyta</taxon>
        <taxon>Embryophyta</taxon>
        <taxon>Tracheophyta</taxon>
        <taxon>Spermatophyta</taxon>
        <taxon>Magnoliopsida</taxon>
        <taxon>Ranunculales</taxon>
        <taxon>Ranunculaceae</taxon>
        <taxon>Coptidoideae</taxon>
        <taxon>Coptis</taxon>
    </lineage>
</organism>
<gene>
    <name evidence="2" type="ORF">IFM89_027447</name>
</gene>
<dbReference type="EMBL" id="JADFTS010000001">
    <property type="protein sequence ID" value="KAF9625843.1"/>
    <property type="molecule type" value="Genomic_DNA"/>
</dbReference>
<feature type="region of interest" description="Disordered" evidence="1">
    <location>
        <begin position="1"/>
        <end position="33"/>
    </location>
</feature>
<sequence>MSISEDWMDARSFNTRQSHRTPSIPTQDASIHGGGTTIYQRIQNGFGKSYIWIPRSKQCSSSLKKMQILLREAA</sequence>
<evidence type="ECO:0000313" key="2">
    <source>
        <dbReference type="EMBL" id="KAF9625843.1"/>
    </source>
</evidence>
<name>A0A835J2E0_9MAGN</name>
<protein>
    <submittedName>
        <fullName evidence="2">Uncharacterized protein</fullName>
    </submittedName>
</protein>
<accession>A0A835J2E0</accession>
<evidence type="ECO:0000313" key="3">
    <source>
        <dbReference type="Proteomes" id="UP000631114"/>
    </source>
</evidence>
<keyword evidence="3" id="KW-1185">Reference proteome</keyword>
<evidence type="ECO:0000256" key="1">
    <source>
        <dbReference type="SAM" id="MobiDB-lite"/>
    </source>
</evidence>
<reference evidence="2 3" key="1">
    <citation type="submission" date="2020-10" db="EMBL/GenBank/DDBJ databases">
        <title>The Coptis chinensis genome and diversification of protoberbering-type alkaloids.</title>
        <authorList>
            <person name="Wang B."/>
            <person name="Shu S."/>
            <person name="Song C."/>
            <person name="Liu Y."/>
        </authorList>
    </citation>
    <scope>NUCLEOTIDE SEQUENCE [LARGE SCALE GENOMIC DNA]</scope>
    <source>
        <strain evidence="2">HL-2020</strain>
        <tissue evidence="2">Leaf</tissue>
    </source>
</reference>
<dbReference type="AlphaFoldDB" id="A0A835J2E0"/>
<comment type="caution">
    <text evidence="2">The sequence shown here is derived from an EMBL/GenBank/DDBJ whole genome shotgun (WGS) entry which is preliminary data.</text>
</comment>
<dbReference type="Proteomes" id="UP000631114">
    <property type="component" value="Unassembled WGS sequence"/>
</dbReference>
<feature type="compositionally biased region" description="Polar residues" evidence="1">
    <location>
        <begin position="12"/>
        <end position="29"/>
    </location>
</feature>